<dbReference type="GO" id="GO:0030968">
    <property type="term" value="P:endoplasmic reticulum unfolded protein response"/>
    <property type="evidence" value="ECO:0007669"/>
    <property type="project" value="TreeGrafter"/>
</dbReference>
<keyword evidence="10" id="KW-1185">Reference proteome</keyword>
<sequence length="923" mass="102536">MKFSSTFASTFFVLFCCYLGVEPAVLGIDYGADTFKVALANPGRPMDIVLNRDSKRKTPSVLYIKGYERLFGSDAVSVSAKRPENTIFEAKTILGVSYDDKIADSYRRKYGHKMLRTGDGSIVFDLGLKDNRYLSVQDIVAMQLRHALELVKESEKINAKDAIVSIPSHFGQFERQAMKDAIEISGVNPLGLINDGSSVALNYAMGKEFAADPVTHMFVDMGAASTVVTVAQFKSKLTKVKGVSKNVTVVDNIGYASDETLGGSEMDNRLREFIISKFEAANKDEMKKSVRDNKRAMARALKEANRIKTILTVNSEVHANLESLHEDIDFSLKVTKAEFEKLIDDLASHFANTIEKSLKLTKMSKDAISSVVIAGGGSRVPYMIQKLSDIFGKDKISRNINADEAGVIGSVFRAAGMSSQFRVKDIRLRDSYGYAIQASYEEESSGLFGKSSPVKNLILPKFSTIGVKRILSTTRKTDFTIDFESETEDGFELFATASISGVPDAIKKNDESLVLNPKPEIEVSYTLNKFGIFEVTGANAVFNMTNTAYPEYLEDLKKWNKEQADIIKASKSAKEASKSSSSESGSSADSASESSAESEAETPKDSKTKVPKSRPMPTEQKEFITKRIPLRVRYTLTKSNALTSSDIKSSTNIIKRIEISEENSRILSTAKNNLESFIYKLKYFVEEDAAIEVTNEIQRKEILAASSEAAEWLENNSELEKPTLFDEQRKKLEFVYNPVAERMNYYKSISTKMDDITEFKRQLSDTENSLVEFTGDNPKWFNKETTDPKFIPEIDDIEKLRTELTEKVEKVDDFVSFFQKTIDNADKSINPEIPLTEFDKVIEAAKGPMTKLQNKFLNLIVKIQTAKDDLESLSSKSASSESSSSESPSAEVESSASESLDADTDADDEQKSPEAGDNVHDEL</sequence>
<dbReference type="InterPro" id="IPR029047">
    <property type="entry name" value="HSP70_peptide-bd_sf"/>
</dbReference>
<dbReference type="PANTHER" id="PTHR45639">
    <property type="entry name" value="HSC70CB, ISOFORM G-RELATED"/>
    <property type="match status" value="1"/>
</dbReference>
<feature type="signal peptide" evidence="8">
    <location>
        <begin position="1"/>
        <end position="23"/>
    </location>
</feature>
<dbReference type="SUPFAM" id="SSF53067">
    <property type="entry name" value="Actin-like ATPase domain"/>
    <property type="match status" value="2"/>
</dbReference>
<dbReference type="GO" id="GO:0034663">
    <property type="term" value="C:endoplasmic reticulum chaperone complex"/>
    <property type="evidence" value="ECO:0007669"/>
    <property type="project" value="TreeGrafter"/>
</dbReference>
<dbReference type="PRINTS" id="PR00301">
    <property type="entry name" value="HEATSHOCK70"/>
</dbReference>
<keyword evidence="6" id="KW-0143">Chaperone</keyword>
<dbReference type="CDD" id="cd10230">
    <property type="entry name" value="ASKHA_NBD_HSP70_HYOU1"/>
    <property type="match status" value="1"/>
</dbReference>
<gene>
    <name evidence="9" type="ORF">AYI70_g3229</name>
</gene>
<dbReference type="FunFam" id="3.90.640.10:FF:000003">
    <property type="entry name" value="Molecular chaperone DnaK"/>
    <property type="match status" value="1"/>
</dbReference>
<dbReference type="GO" id="GO:0005524">
    <property type="term" value="F:ATP binding"/>
    <property type="evidence" value="ECO:0007669"/>
    <property type="project" value="UniProtKB-KW"/>
</dbReference>
<dbReference type="SUPFAM" id="SSF100934">
    <property type="entry name" value="Heat shock protein 70kD (HSP70), C-terminal subdomain"/>
    <property type="match status" value="1"/>
</dbReference>
<dbReference type="InterPro" id="IPR018181">
    <property type="entry name" value="Heat_shock_70_CS"/>
</dbReference>
<comment type="subcellular location">
    <subcellularLocation>
        <location evidence="1">Endoplasmic reticulum lumen</location>
    </subcellularLocation>
</comment>
<dbReference type="InterPro" id="IPR029048">
    <property type="entry name" value="HSP70_C_sf"/>
</dbReference>
<feature type="region of interest" description="Disordered" evidence="7">
    <location>
        <begin position="871"/>
        <end position="923"/>
    </location>
</feature>
<dbReference type="Gene3D" id="2.60.34.10">
    <property type="entry name" value="Substrate Binding Domain Of DNAk, Chain A, domain 1"/>
    <property type="match status" value="1"/>
</dbReference>
<keyword evidence="2 8" id="KW-0732">Signal</keyword>
<dbReference type="Gene3D" id="3.90.640.10">
    <property type="entry name" value="Actin, Chain A, domain 4"/>
    <property type="match status" value="1"/>
</dbReference>
<evidence type="ECO:0000313" key="9">
    <source>
        <dbReference type="EMBL" id="OMJ21852.1"/>
    </source>
</evidence>
<name>A0A1R1Y4F7_9FUNG</name>
<evidence type="ECO:0000256" key="4">
    <source>
        <dbReference type="ARBA" id="ARBA00022824"/>
    </source>
</evidence>
<evidence type="ECO:0000256" key="6">
    <source>
        <dbReference type="ARBA" id="ARBA00023186"/>
    </source>
</evidence>
<evidence type="ECO:0000313" key="10">
    <source>
        <dbReference type="Proteomes" id="UP000187283"/>
    </source>
</evidence>
<feature type="compositionally biased region" description="Low complexity" evidence="7">
    <location>
        <begin position="872"/>
        <end position="899"/>
    </location>
</feature>
<dbReference type="GO" id="GO:0140662">
    <property type="term" value="F:ATP-dependent protein folding chaperone"/>
    <property type="evidence" value="ECO:0007669"/>
    <property type="project" value="InterPro"/>
</dbReference>
<reference evidence="9 10" key="1">
    <citation type="submission" date="2017-01" db="EMBL/GenBank/DDBJ databases">
        <authorList>
            <person name="Mah S.A."/>
            <person name="Swanson W.J."/>
            <person name="Moy G.W."/>
            <person name="Vacquier V.D."/>
        </authorList>
    </citation>
    <scope>NUCLEOTIDE SEQUENCE [LARGE SCALE GENOMIC DNA]</scope>
    <source>
        <strain evidence="9 10">GSMNP</strain>
    </source>
</reference>
<evidence type="ECO:0000256" key="3">
    <source>
        <dbReference type="ARBA" id="ARBA00022741"/>
    </source>
</evidence>
<accession>A0A1R1Y4F7</accession>
<dbReference type="PROSITE" id="PS01036">
    <property type="entry name" value="HSP70_3"/>
    <property type="match status" value="1"/>
</dbReference>
<evidence type="ECO:0000256" key="8">
    <source>
        <dbReference type="SAM" id="SignalP"/>
    </source>
</evidence>
<keyword evidence="4" id="KW-0256">Endoplasmic reticulum</keyword>
<protein>
    <submittedName>
        <fullName evidence="9">Hypoxia up-regulated protein 1</fullName>
    </submittedName>
</protein>
<dbReference type="AlphaFoldDB" id="A0A1R1Y4F7"/>
<keyword evidence="5" id="KW-0067">ATP-binding</keyword>
<feature type="compositionally biased region" description="Basic and acidic residues" evidence="7">
    <location>
        <begin position="909"/>
        <end position="923"/>
    </location>
</feature>
<evidence type="ECO:0000256" key="5">
    <source>
        <dbReference type="ARBA" id="ARBA00022840"/>
    </source>
</evidence>
<dbReference type="InterPro" id="IPR043129">
    <property type="entry name" value="ATPase_NBD"/>
</dbReference>
<proteinExistence type="predicted"/>
<dbReference type="EMBL" id="LSSN01000904">
    <property type="protein sequence ID" value="OMJ21852.1"/>
    <property type="molecule type" value="Genomic_DNA"/>
</dbReference>
<feature type="chain" id="PRO_5012141858" evidence="8">
    <location>
        <begin position="24"/>
        <end position="923"/>
    </location>
</feature>
<dbReference type="PANTHER" id="PTHR45639:SF3">
    <property type="entry name" value="HYPOXIA UP-REGULATED PROTEIN 1"/>
    <property type="match status" value="1"/>
</dbReference>
<dbReference type="STRING" id="133412.A0A1R1Y4F7"/>
<dbReference type="Gene3D" id="1.20.1270.10">
    <property type="match status" value="1"/>
</dbReference>
<dbReference type="Proteomes" id="UP000187283">
    <property type="component" value="Unassembled WGS sequence"/>
</dbReference>
<dbReference type="Pfam" id="PF00012">
    <property type="entry name" value="HSP70"/>
    <property type="match status" value="1"/>
</dbReference>
<evidence type="ECO:0000256" key="1">
    <source>
        <dbReference type="ARBA" id="ARBA00004319"/>
    </source>
</evidence>
<comment type="caution">
    <text evidence="9">The sequence shown here is derived from an EMBL/GenBank/DDBJ whole genome shotgun (WGS) entry which is preliminary data.</text>
</comment>
<evidence type="ECO:0000256" key="7">
    <source>
        <dbReference type="SAM" id="MobiDB-lite"/>
    </source>
</evidence>
<dbReference type="Gene3D" id="3.30.420.40">
    <property type="match status" value="2"/>
</dbReference>
<feature type="region of interest" description="Disordered" evidence="7">
    <location>
        <begin position="571"/>
        <end position="622"/>
    </location>
</feature>
<dbReference type="InterPro" id="IPR013126">
    <property type="entry name" value="Hsp_70_fam"/>
</dbReference>
<organism evidence="9 10">
    <name type="scientific">Smittium culicis</name>
    <dbReference type="NCBI Taxonomy" id="133412"/>
    <lineage>
        <taxon>Eukaryota</taxon>
        <taxon>Fungi</taxon>
        <taxon>Fungi incertae sedis</taxon>
        <taxon>Zoopagomycota</taxon>
        <taxon>Kickxellomycotina</taxon>
        <taxon>Harpellomycetes</taxon>
        <taxon>Harpellales</taxon>
        <taxon>Legeriomycetaceae</taxon>
        <taxon>Smittium</taxon>
    </lineage>
</organism>
<dbReference type="OrthoDB" id="10262720at2759"/>
<dbReference type="Gene3D" id="3.30.30.30">
    <property type="match status" value="1"/>
</dbReference>
<evidence type="ECO:0000256" key="2">
    <source>
        <dbReference type="ARBA" id="ARBA00022729"/>
    </source>
</evidence>
<dbReference type="GO" id="GO:0005788">
    <property type="term" value="C:endoplasmic reticulum lumen"/>
    <property type="evidence" value="ECO:0007669"/>
    <property type="project" value="UniProtKB-SubCell"/>
</dbReference>
<keyword evidence="3" id="KW-0547">Nucleotide-binding</keyword>
<feature type="compositionally biased region" description="Low complexity" evidence="7">
    <location>
        <begin position="578"/>
        <end position="597"/>
    </location>
</feature>